<proteinExistence type="predicted"/>
<dbReference type="Proteomes" id="UP000584642">
    <property type="component" value="Unassembled WGS sequence"/>
</dbReference>
<accession>A0ABX2THX2</accession>
<sequence>MTIAEGPRTARIAWRTAEILEEKARHTADGIARRLVHEGGLSWDRDGAGVQTIVQEVMTGCRVVDLRRAGHFSA</sequence>
<name>A0ABX2THX2_9PROT</name>
<dbReference type="RefSeq" id="WP_180285696.1">
    <property type="nucleotide sequence ID" value="NZ_JABFDB010000032.1"/>
</dbReference>
<keyword evidence="2" id="KW-1185">Reference proteome</keyword>
<organism evidence="1 2">
    <name type="scientific">Azospirillum oleiclasticum</name>
    <dbReference type="NCBI Taxonomy" id="2735135"/>
    <lineage>
        <taxon>Bacteria</taxon>
        <taxon>Pseudomonadati</taxon>
        <taxon>Pseudomonadota</taxon>
        <taxon>Alphaproteobacteria</taxon>
        <taxon>Rhodospirillales</taxon>
        <taxon>Azospirillaceae</taxon>
        <taxon>Azospirillum</taxon>
    </lineage>
</organism>
<comment type="caution">
    <text evidence="1">The sequence shown here is derived from an EMBL/GenBank/DDBJ whole genome shotgun (WGS) entry which is preliminary data.</text>
</comment>
<evidence type="ECO:0000313" key="2">
    <source>
        <dbReference type="Proteomes" id="UP000584642"/>
    </source>
</evidence>
<protein>
    <submittedName>
        <fullName evidence="1">Uncharacterized protein</fullName>
    </submittedName>
</protein>
<evidence type="ECO:0000313" key="1">
    <source>
        <dbReference type="EMBL" id="NYZ23925.1"/>
    </source>
</evidence>
<dbReference type="EMBL" id="JABFDB010000032">
    <property type="protein sequence ID" value="NYZ23925.1"/>
    <property type="molecule type" value="Genomic_DNA"/>
</dbReference>
<reference evidence="1 2" key="1">
    <citation type="submission" date="2020-05" db="EMBL/GenBank/DDBJ databases">
        <title>Azospirillum oleiclasticum sp. nov, a nitrogen-fixing and heavy crude oil-emulsifying bacterium isolated from the crude oil of Yumen Oilfield.</title>
        <authorList>
            <person name="Wu D."/>
            <person name="Cai M."/>
            <person name="Zhang X."/>
        </authorList>
    </citation>
    <scope>NUCLEOTIDE SEQUENCE [LARGE SCALE GENOMIC DNA]</scope>
    <source>
        <strain evidence="1 2">ROY-1-1-2</strain>
    </source>
</reference>
<gene>
    <name evidence="1" type="ORF">HND93_29840</name>
</gene>